<evidence type="ECO:0000313" key="2">
    <source>
        <dbReference type="WBParaSite" id="nRc.2.0.1.t39746-RA"/>
    </source>
</evidence>
<evidence type="ECO:0000313" key="1">
    <source>
        <dbReference type="Proteomes" id="UP000887565"/>
    </source>
</evidence>
<dbReference type="Proteomes" id="UP000887565">
    <property type="component" value="Unplaced"/>
</dbReference>
<dbReference type="AlphaFoldDB" id="A0A915KLU4"/>
<accession>A0A915KLU4</accession>
<name>A0A915KLU4_ROMCU</name>
<reference evidence="2" key="1">
    <citation type="submission" date="2022-11" db="UniProtKB">
        <authorList>
            <consortium name="WormBaseParasite"/>
        </authorList>
    </citation>
    <scope>IDENTIFICATION</scope>
</reference>
<organism evidence="1 2">
    <name type="scientific">Romanomermis culicivorax</name>
    <name type="common">Nematode worm</name>
    <dbReference type="NCBI Taxonomy" id="13658"/>
    <lineage>
        <taxon>Eukaryota</taxon>
        <taxon>Metazoa</taxon>
        <taxon>Ecdysozoa</taxon>
        <taxon>Nematoda</taxon>
        <taxon>Enoplea</taxon>
        <taxon>Dorylaimia</taxon>
        <taxon>Mermithida</taxon>
        <taxon>Mermithoidea</taxon>
        <taxon>Mermithidae</taxon>
        <taxon>Romanomermis</taxon>
    </lineage>
</organism>
<keyword evidence="1" id="KW-1185">Reference proteome</keyword>
<sequence>MATIPIPPNTPLWEHPSTKIQCLSMWKQQVHVMYDLTDAQRALNKKLKNPENNLIMYAHLGTEAIRPFEYSPAMGQIQMMPHNKFYSPIVAMFEQPTPQPISFYQFRTCKQCRDESTSEFLSWLPTLQEDCKYDNFNADTDLAYMLAQNCYSQETQTIPQLWSRSIAELIKAPTITYEVKALQGLQFDTS</sequence>
<protein>
    <submittedName>
        <fullName evidence="2">Uncharacterized protein</fullName>
    </submittedName>
</protein>
<dbReference type="WBParaSite" id="nRc.2.0.1.t39746-RA">
    <property type="protein sequence ID" value="nRc.2.0.1.t39746-RA"/>
    <property type="gene ID" value="nRc.2.0.1.g39746"/>
</dbReference>
<proteinExistence type="predicted"/>